<protein>
    <submittedName>
        <fullName evidence="7">4-hydroxyphenylpyruvate dioxygenase</fullName>
    </submittedName>
</protein>
<organism evidence="7 8">
    <name type="scientific">Fulvivirga imtechensis AK7</name>
    <dbReference type="NCBI Taxonomy" id="1237149"/>
    <lineage>
        <taxon>Bacteria</taxon>
        <taxon>Pseudomonadati</taxon>
        <taxon>Bacteroidota</taxon>
        <taxon>Cytophagia</taxon>
        <taxon>Cytophagales</taxon>
        <taxon>Fulvivirgaceae</taxon>
        <taxon>Fulvivirga</taxon>
    </lineage>
</organism>
<dbReference type="OrthoDB" id="9780241at2"/>
<comment type="caution">
    <text evidence="7">The sequence shown here is derived from an EMBL/GenBank/DDBJ whole genome shotgun (WGS) entry which is preliminary data.</text>
</comment>
<dbReference type="RefSeq" id="WP_009583270.1">
    <property type="nucleotide sequence ID" value="NZ_AMZN01000113.1"/>
</dbReference>
<dbReference type="Pfam" id="PF00903">
    <property type="entry name" value="Glyoxalase"/>
    <property type="match status" value="1"/>
</dbReference>
<dbReference type="Gene3D" id="3.10.180.10">
    <property type="entry name" value="2,3-Dihydroxybiphenyl 1,2-Dioxygenase, domain 1"/>
    <property type="match status" value="2"/>
</dbReference>
<gene>
    <name evidence="7" type="ORF">C900_00355</name>
</gene>
<evidence type="ECO:0000256" key="3">
    <source>
        <dbReference type="ARBA" id="ARBA00022723"/>
    </source>
</evidence>
<name>L8JM44_9BACT</name>
<evidence type="ECO:0000256" key="4">
    <source>
        <dbReference type="ARBA" id="ARBA00022737"/>
    </source>
</evidence>
<dbReference type="InterPro" id="IPR004360">
    <property type="entry name" value="Glyas_Fos-R_dOase_dom"/>
</dbReference>
<keyword evidence="3" id="KW-0479">Metal-binding</keyword>
<dbReference type="InterPro" id="IPR005956">
    <property type="entry name" value="4OHPhenylPyrv_dOase"/>
</dbReference>
<dbReference type="InterPro" id="IPR041736">
    <property type="entry name" value="4OHPhenylPyrv_dOase_N"/>
</dbReference>
<feature type="domain" description="VOC" evidence="6">
    <location>
        <begin position="8"/>
        <end position="143"/>
    </location>
</feature>
<dbReference type="GO" id="GO:0006572">
    <property type="term" value="P:L-tyrosine catabolic process"/>
    <property type="evidence" value="ECO:0007669"/>
    <property type="project" value="TreeGrafter"/>
</dbReference>
<evidence type="ECO:0000313" key="7">
    <source>
        <dbReference type="EMBL" id="ELR68462.1"/>
    </source>
</evidence>
<dbReference type="GO" id="GO:0046872">
    <property type="term" value="F:metal ion binding"/>
    <property type="evidence" value="ECO:0007669"/>
    <property type="project" value="UniProtKB-KW"/>
</dbReference>
<dbReference type="InterPro" id="IPR037523">
    <property type="entry name" value="VOC_core"/>
</dbReference>
<dbReference type="PROSITE" id="PS51819">
    <property type="entry name" value="VOC"/>
    <property type="match status" value="2"/>
</dbReference>
<dbReference type="PANTHER" id="PTHR11959">
    <property type="entry name" value="4-HYDROXYPHENYLPYRUVATE DIOXYGENASE"/>
    <property type="match status" value="1"/>
</dbReference>
<dbReference type="PANTHER" id="PTHR11959:SF1">
    <property type="entry name" value="4-HYDROXYPHENYLPYRUVATE DIOXYGENASE"/>
    <property type="match status" value="1"/>
</dbReference>
<evidence type="ECO:0000256" key="2">
    <source>
        <dbReference type="ARBA" id="ARBA00005877"/>
    </source>
</evidence>
<keyword evidence="7" id="KW-0560">Oxidoreductase</keyword>
<sequence length="370" mass="41744">MSIIKNHIIDHVEIYTPLARPYVYWHVKALGFNVEAFAGNETGVKGVASYVLTKNNIRLVITSAFPPIESARALEVQTFTNNHSVAVRRIALKVSSVEEAFHAAVEGGAMPERFPVSLSDENGIVEEASIRLYDHSEIVFINREKYNGTFKPGYERKNLLQADFESNFTNIDHIASELRVNEINFWTEYLHKSIGTDLVQSIGRGGDNETGMVLNINQSPDKNLTLVMAEPEGIASESKIQKNIDTYGAGIHHLAFATDDLPGTVKLLRKQGVDFVQFPKTYYEILREKSEFADFDIEELEKEGILIDKEGSSYLLQKFIKPSGDRPFFFYEIVQRVNGYNGFALKNINVLKKAEERQIMRSRLAETEAG</sequence>
<dbReference type="GO" id="GO:0003868">
    <property type="term" value="F:4-hydroxyphenylpyruvate dioxygenase activity"/>
    <property type="evidence" value="ECO:0007669"/>
    <property type="project" value="InterPro"/>
</dbReference>
<dbReference type="EMBL" id="AMZN01000113">
    <property type="protein sequence ID" value="ELR68462.1"/>
    <property type="molecule type" value="Genomic_DNA"/>
</dbReference>
<feature type="domain" description="VOC" evidence="6">
    <location>
        <begin position="170"/>
        <end position="321"/>
    </location>
</feature>
<evidence type="ECO:0000259" key="6">
    <source>
        <dbReference type="PROSITE" id="PS51819"/>
    </source>
</evidence>
<dbReference type="CDD" id="cd08342">
    <property type="entry name" value="HPPD_N_like"/>
    <property type="match status" value="1"/>
</dbReference>
<keyword evidence="5" id="KW-0408">Iron</keyword>
<comment type="cofactor">
    <cofactor evidence="1">
        <name>Fe cation</name>
        <dbReference type="ChEBI" id="CHEBI:24875"/>
    </cofactor>
</comment>
<accession>L8JM44</accession>
<dbReference type="InterPro" id="IPR029068">
    <property type="entry name" value="Glyas_Bleomycin-R_OHBP_Dase"/>
</dbReference>
<comment type="similarity">
    <text evidence="2">Belongs to the 4HPPD family.</text>
</comment>
<proteinExistence type="inferred from homology"/>
<dbReference type="STRING" id="1237149.C900_00355"/>
<reference evidence="7 8" key="1">
    <citation type="submission" date="2012-12" db="EMBL/GenBank/DDBJ databases">
        <title>Genome assembly of Fulvivirga imtechensis AK7.</title>
        <authorList>
            <person name="Nupur N."/>
            <person name="Khatri I."/>
            <person name="Kumar R."/>
            <person name="Subramanian S."/>
            <person name="Pinnaka A."/>
        </authorList>
    </citation>
    <scope>NUCLEOTIDE SEQUENCE [LARGE SCALE GENOMIC DNA]</scope>
    <source>
        <strain evidence="7 8">AK7</strain>
    </source>
</reference>
<dbReference type="eggNOG" id="COG3185">
    <property type="taxonomic scope" value="Bacteria"/>
</dbReference>
<evidence type="ECO:0000256" key="1">
    <source>
        <dbReference type="ARBA" id="ARBA00001962"/>
    </source>
</evidence>
<evidence type="ECO:0000256" key="5">
    <source>
        <dbReference type="ARBA" id="ARBA00023004"/>
    </source>
</evidence>
<dbReference type="AlphaFoldDB" id="L8JM44"/>
<dbReference type="Proteomes" id="UP000011135">
    <property type="component" value="Unassembled WGS sequence"/>
</dbReference>
<keyword evidence="7" id="KW-0223">Dioxygenase</keyword>
<keyword evidence="7" id="KW-0670">Pyruvate</keyword>
<evidence type="ECO:0000313" key="8">
    <source>
        <dbReference type="Proteomes" id="UP000011135"/>
    </source>
</evidence>
<keyword evidence="8" id="KW-1185">Reference proteome</keyword>
<keyword evidence="4" id="KW-0677">Repeat</keyword>
<dbReference type="SUPFAM" id="SSF54593">
    <property type="entry name" value="Glyoxalase/Bleomycin resistance protein/Dihydroxybiphenyl dioxygenase"/>
    <property type="match status" value="1"/>
</dbReference>